<dbReference type="GO" id="GO:0007018">
    <property type="term" value="P:microtubule-based movement"/>
    <property type="evidence" value="ECO:0007669"/>
    <property type="project" value="InterPro"/>
</dbReference>
<dbReference type="Proteomes" id="UP000281553">
    <property type="component" value="Unassembled WGS sequence"/>
</dbReference>
<name>A0A3P7PA71_DIBLA</name>
<dbReference type="GO" id="GO:0030286">
    <property type="term" value="C:dynein complex"/>
    <property type="evidence" value="ECO:0007669"/>
    <property type="project" value="InterPro"/>
</dbReference>
<keyword evidence="2" id="KW-1185">Reference proteome</keyword>
<feature type="non-terminal residue" evidence="1">
    <location>
        <position position="1"/>
    </location>
</feature>
<protein>
    <submittedName>
        <fullName evidence="1">Uncharacterized protein</fullName>
    </submittedName>
</protein>
<evidence type="ECO:0000313" key="1">
    <source>
        <dbReference type="EMBL" id="VDN41987.1"/>
    </source>
</evidence>
<dbReference type="GO" id="GO:0051959">
    <property type="term" value="F:dynein light intermediate chain binding"/>
    <property type="evidence" value="ECO:0007669"/>
    <property type="project" value="InterPro"/>
</dbReference>
<dbReference type="AlphaFoldDB" id="A0A3P7PA71"/>
<dbReference type="InterPro" id="IPR026983">
    <property type="entry name" value="DHC"/>
</dbReference>
<sequence length="119" mass="13413">HKKFPIGFLQIAIKFTNEPPEGIKANLSRTYLGITQDFLEICVTFHWRVMLYSLAFLHCTVQERRKFGPIAGIMPDLAGFDDVTDGTSPCVAAVLELSTKSLLQLWRPNTEGPRNPFMS</sequence>
<dbReference type="OrthoDB" id="286107at2759"/>
<dbReference type="Gene3D" id="1.10.8.720">
    <property type="entry name" value="Region D6 of dynein motor"/>
    <property type="match status" value="1"/>
</dbReference>
<dbReference type="GO" id="GO:0045505">
    <property type="term" value="F:dynein intermediate chain binding"/>
    <property type="evidence" value="ECO:0007669"/>
    <property type="project" value="InterPro"/>
</dbReference>
<evidence type="ECO:0000313" key="2">
    <source>
        <dbReference type="Proteomes" id="UP000281553"/>
    </source>
</evidence>
<proteinExistence type="predicted"/>
<reference evidence="1 2" key="1">
    <citation type="submission" date="2018-11" db="EMBL/GenBank/DDBJ databases">
        <authorList>
            <consortium name="Pathogen Informatics"/>
        </authorList>
    </citation>
    <scope>NUCLEOTIDE SEQUENCE [LARGE SCALE GENOMIC DNA]</scope>
</reference>
<accession>A0A3P7PA71</accession>
<organism evidence="1 2">
    <name type="scientific">Dibothriocephalus latus</name>
    <name type="common">Fish tapeworm</name>
    <name type="synonym">Diphyllobothrium latum</name>
    <dbReference type="NCBI Taxonomy" id="60516"/>
    <lineage>
        <taxon>Eukaryota</taxon>
        <taxon>Metazoa</taxon>
        <taxon>Spiralia</taxon>
        <taxon>Lophotrochozoa</taxon>
        <taxon>Platyhelminthes</taxon>
        <taxon>Cestoda</taxon>
        <taxon>Eucestoda</taxon>
        <taxon>Diphyllobothriidea</taxon>
        <taxon>Diphyllobothriidae</taxon>
        <taxon>Dibothriocephalus</taxon>
    </lineage>
</organism>
<dbReference type="PANTHER" id="PTHR22878:SF63">
    <property type="entry name" value="DYNEIN AXONEMAL HEAVY CHAIN 10"/>
    <property type="match status" value="1"/>
</dbReference>
<gene>
    <name evidence="1" type="ORF">DILT_LOCUS18700</name>
</gene>
<dbReference type="InterPro" id="IPR042219">
    <property type="entry name" value="AAA_lid_11_sf"/>
</dbReference>
<dbReference type="EMBL" id="UYRU01103283">
    <property type="protein sequence ID" value="VDN41987.1"/>
    <property type="molecule type" value="Genomic_DNA"/>
</dbReference>
<dbReference type="PANTHER" id="PTHR22878">
    <property type="entry name" value="DYNEIN HEAVY CHAIN 6, AXONEMAL-LIKE-RELATED"/>
    <property type="match status" value="1"/>
</dbReference>